<proteinExistence type="predicted"/>
<reference evidence="2" key="1">
    <citation type="submission" date="2025-08" db="UniProtKB">
        <authorList>
            <consortium name="RefSeq"/>
        </authorList>
    </citation>
    <scope>IDENTIFICATION</scope>
    <source>
        <tissue evidence="2">Seedling</tissue>
    </source>
</reference>
<protein>
    <submittedName>
        <fullName evidence="2">23 kDa jasmonate-induced protein</fullName>
    </submittedName>
</protein>
<evidence type="ECO:0000313" key="1">
    <source>
        <dbReference type="Proteomes" id="UP001652623"/>
    </source>
</evidence>
<keyword evidence="1" id="KW-1185">Reference proteome</keyword>
<dbReference type="PANTHER" id="PTHR36482:SF5">
    <property type="entry name" value="23 KDA JASMONATE-INDUCED PROTEIN-LIKE"/>
    <property type="match status" value="1"/>
</dbReference>
<dbReference type="AlphaFoldDB" id="A0A6P4AYD9"/>
<dbReference type="InterPro" id="IPR049065">
    <property type="entry name" value="Nakanori"/>
</dbReference>
<organism evidence="1 2">
    <name type="scientific">Ziziphus jujuba</name>
    <name type="common">Chinese jujube</name>
    <name type="synonym">Ziziphus sativa</name>
    <dbReference type="NCBI Taxonomy" id="326968"/>
    <lineage>
        <taxon>Eukaryota</taxon>
        <taxon>Viridiplantae</taxon>
        <taxon>Streptophyta</taxon>
        <taxon>Embryophyta</taxon>
        <taxon>Tracheophyta</taxon>
        <taxon>Spermatophyta</taxon>
        <taxon>Magnoliopsida</taxon>
        <taxon>eudicotyledons</taxon>
        <taxon>Gunneridae</taxon>
        <taxon>Pentapetalae</taxon>
        <taxon>rosids</taxon>
        <taxon>fabids</taxon>
        <taxon>Rosales</taxon>
        <taxon>Rhamnaceae</taxon>
        <taxon>Paliureae</taxon>
        <taxon>Ziziphus</taxon>
    </lineage>
</organism>
<sequence>MGDGLFGNPITNSTLEGLPDYVDKKNIERKDRARVALNMKNAEEKSVRAGQYLQNMKEQCNGDLGGTLCLLYNATGDPIRYVTNKDFYEGHVGPTPYPIEIANGQWAAFLHVPKSTKSPYSVGAIVYRGKDPRGVDCDWMVSWDNATDKETYRTKVYSEVREKDYFFSCDWEAIYKKTQVSGVCHDGVKDANNRHGCSLSASIGNSRFPHTCCSIHPARRLIYYYSSIRYQYP</sequence>
<name>A0A6P4AYD9_ZIZJJ</name>
<dbReference type="InParanoid" id="A0A6P4AYD9"/>
<dbReference type="PANTHER" id="PTHR36482">
    <property type="entry name" value="OSJNBA0024J22.15 PROTEIN"/>
    <property type="match status" value="1"/>
</dbReference>
<accession>A0A6P4AYD9</accession>
<dbReference type="KEGG" id="zju:107434159"/>
<gene>
    <name evidence="2" type="primary">LOC107434159</name>
</gene>
<dbReference type="GeneID" id="107434159"/>
<evidence type="ECO:0000313" key="2">
    <source>
        <dbReference type="RefSeq" id="XP_015901068.3"/>
    </source>
</evidence>
<dbReference type="Pfam" id="PF21230">
    <property type="entry name" value="Nakanori"/>
    <property type="match status" value="1"/>
</dbReference>
<dbReference type="InterPro" id="IPR053085">
    <property type="entry name" value="Jasmonate-induced_protein"/>
</dbReference>
<dbReference type="RefSeq" id="XP_015901068.3">
    <property type="nucleotide sequence ID" value="XM_016045582.4"/>
</dbReference>
<dbReference type="Proteomes" id="UP001652623">
    <property type="component" value="Chromosome 8"/>
</dbReference>